<name>Q6DNC6_RAT</name>
<organism evidence="1">
    <name type="scientific">Rattus norvegicus</name>
    <name type="common">Rat</name>
    <dbReference type="NCBI Taxonomy" id="10116"/>
    <lineage>
        <taxon>Eukaryota</taxon>
        <taxon>Metazoa</taxon>
        <taxon>Chordata</taxon>
        <taxon>Craniata</taxon>
        <taxon>Vertebrata</taxon>
        <taxon>Euteleostomi</taxon>
        <taxon>Mammalia</taxon>
        <taxon>Eutheria</taxon>
        <taxon>Euarchontoglires</taxon>
        <taxon>Glires</taxon>
        <taxon>Rodentia</taxon>
        <taxon>Myomorpha</taxon>
        <taxon>Muroidea</taxon>
        <taxon>Muridae</taxon>
        <taxon>Murinae</taxon>
        <taxon>Rattus</taxon>
    </lineage>
</organism>
<dbReference type="AlphaFoldDB" id="Q6DNC6"/>
<sequence>MKLCSAFKNKPHRRTVGKGVAKSACFCRHVGVLGCRT</sequence>
<reference evidence="1" key="1">
    <citation type="submission" date="2004-06" db="EMBL/GenBank/DDBJ databases">
        <title>Further Study on the Effects of Different TCM Treatments on Liver Cancer. Constructing a Rat Liver cDNA Library, and Screening and Analyzing of Some Differently Expressed Genes.</title>
        <authorList>
            <person name="Zhao X.Z."/>
            <person name="Fang Z.Q."/>
            <person name="Guan D.Y."/>
        </authorList>
    </citation>
    <scope>NUCLEOTIDE SEQUENCE</scope>
</reference>
<dbReference type="EMBL" id="AY653032">
    <property type="protein sequence ID" value="AAT73628.1"/>
    <property type="molecule type" value="Genomic_DNA"/>
</dbReference>
<proteinExistence type="predicted"/>
<accession>Q6DNC6</accession>
<protein>
    <submittedName>
        <fullName evidence="1">DD31</fullName>
    </submittedName>
</protein>
<evidence type="ECO:0000313" key="1">
    <source>
        <dbReference type="EMBL" id="AAT73628.1"/>
    </source>
</evidence>